<sequence>MSGDIAWIGLDWGTTHLRAMLVGKPGEVLHELASADGVATLGPDGFEPALLALIGPYLPPSGSVTMIACGMVGSSIGWREAPYRPVPCAPLDAAAAATVPVNDPRLSLKILPGLSQSNPPDVMRGEETQIAGFLATHPGWDGILCLPGTHSKWVEVSAGEVVSFQTFMTGELFALIGGQSVLRHTVATDGWDEAAFAEGLDDALARPERLATHLFRLRAAGILEGLDGHAARARLSGLLIGAELAAAKPYWLGRQVAILGAETVASAYHTALAAQGLAAEVVAGRDAVFAGLTAAASELAGRRA</sequence>
<dbReference type="Gene3D" id="3.30.420.300">
    <property type="entry name" value="2-keto-3-deoxy-galactonokinase, substrate binding domain"/>
    <property type="match status" value="1"/>
</dbReference>
<dbReference type="Proteomes" id="UP001652564">
    <property type="component" value="Unassembled WGS sequence"/>
</dbReference>
<reference evidence="1 2" key="1">
    <citation type="submission" date="2022-10" db="EMBL/GenBank/DDBJ databases">
        <title>Defluviimonas sp. nov., isolated from ocean surface sediments.</title>
        <authorList>
            <person name="He W."/>
            <person name="Wang L."/>
            <person name="Zhang D.-F."/>
        </authorList>
    </citation>
    <scope>NUCLEOTIDE SEQUENCE [LARGE SCALE GENOMIC DNA]</scope>
    <source>
        <strain evidence="1 2">WL0050</strain>
    </source>
</reference>
<dbReference type="InterPro" id="IPR042257">
    <property type="entry name" value="DGOK_C"/>
</dbReference>
<dbReference type="SUPFAM" id="SSF53067">
    <property type="entry name" value="Actin-like ATPase domain"/>
    <property type="match status" value="1"/>
</dbReference>
<evidence type="ECO:0000313" key="1">
    <source>
        <dbReference type="EMBL" id="MCV2872679.1"/>
    </source>
</evidence>
<protein>
    <submittedName>
        <fullName evidence="1">2-dehydro-3-deoxygalactonokinase</fullName>
    </submittedName>
</protein>
<dbReference type="Pfam" id="PF05035">
    <property type="entry name" value="DGOK"/>
    <property type="match status" value="1"/>
</dbReference>
<keyword evidence="2" id="KW-1185">Reference proteome</keyword>
<proteinExistence type="predicted"/>
<organism evidence="1 2">
    <name type="scientific">Albidovulum litorale</name>
    <dbReference type="NCBI Taxonomy" id="2984134"/>
    <lineage>
        <taxon>Bacteria</taxon>
        <taxon>Pseudomonadati</taxon>
        <taxon>Pseudomonadota</taxon>
        <taxon>Alphaproteobacteria</taxon>
        <taxon>Rhodobacterales</taxon>
        <taxon>Paracoccaceae</taxon>
        <taxon>Albidovulum</taxon>
    </lineage>
</organism>
<dbReference type="EMBL" id="JAOWKZ010000002">
    <property type="protein sequence ID" value="MCV2872679.1"/>
    <property type="molecule type" value="Genomic_DNA"/>
</dbReference>
<dbReference type="RefSeq" id="WP_263739856.1">
    <property type="nucleotide sequence ID" value="NZ_JAOWKZ010000002.1"/>
</dbReference>
<dbReference type="InterPro" id="IPR043129">
    <property type="entry name" value="ATPase_NBD"/>
</dbReference>
<dbReference type="InterPro" id="IPR042258">
    <property type="entry name" value="DGOK_N"/>
</dbReference>
<name>A0ABT2ZNH4_9RHOB</name>
<evidence type="ECO:0000313" key="2">
    <source>
        <dbReference type="Proteomes" id="UP001652564"/>
    </source>
</evidence>
<dbReference type="InterPro" id="IPR007729">
    <property type="entry name" value="DGOK"/>
</dbReference>
<accession>A0ABT2ZNH4</accession>
<gene>
    <name evidence="1" type="ORF">OEZ71_10275</name>
</gene>
<dbReference type="Gene3D" id="3.30.420.310">
    <property type="entry name" value="2-keto-3-deoxy-galactonokinase, C-terminal domain"/>
    <property type="match status" value="1"/>
</dbReference>
<comment type="caution">
    <text evidence="1">The sequence shown here is derived from an EMBL/GenBank/DDBJ whole genome shotgun (WGS) entry which is preliminary data.</text>
</comment>